<dbReference type="EMBL" id="QPKB01000001">
    <property type="protein sequence ID" value="RWR72929.1"/>
    <property type="molecule type" value="Genomic_DNA"/>
</dbReference>
<dbReference type="AlphaFoldDB" id="A0A3S3MQD5"/>
<proteinExistence type="predicted"/>
<organism evidence="3 4">
    <name type="scientific">Cinnamomum micranthum f. kanehirae</name>
    <dbReference type="NCBI Taxonomy" id="337451"/>
    <lineage>
        <taxon>Eukaryota</taxon>
        <taxon>Viridiplantae</taxon>
        <taxon>Streptophyta</taxon>
        <taxon>Embryophyta</taxon>
        <taxon>Tracheophyta</taxon>
        <taxon>Spermatophyta</taxon>
        <taxon>Magnoliopsida</taxon>
        <taxon>Magnoliidae</taxon>
        <taxon>Laurales</taxon>
        <taxon>Lauraceae</taxon>
        <taxon>Cinnamomum</taxon>
    </lineage>
</organism>
<feature type="region of interest" description="Disordered" evidence="1">
    <location>
        <begin position="72"/>
        <end position="98"/>
    </location>
</feature>
<sequence>MALIAHQTWASCGTSTPRPEPGNKPLKLKAFVSFQPIGRTNRRISLKRRFSLSIQSQSIFLSKGKPCKISSFKGNNAQYDESGNRTNSSSASKNSVQLSYAAQEREETIIESPDVQKDPLSNMSEEKEEETITGSPAIRQLFKKWLIVLRTPTSTQPTEKIFEESLPQTEVSEQQNGNRQLGAVGQLMKAALGYFLGLDATIKFPTIIFIPLYLAVNIVYGVEVSKELLPLWVLGPVIVALYIKMIQGLCALYVFTFKLAFKLVKNLPTYCLLTYRYVAEGKLNEFLRVRLWHPVTRIRSLDYKELGKKKLKEVEEWAVEKYLDYIESIWPYYCRTIRFLKKANLI</sequence>
<evidence type="ECO:0000313" key="3">
    <source>
        <dbReference type="EMBL" id="RWR72929.1"/>
    </source>
</evidence>
<dbReference type="PANTHER" id="PTHR48223">
    <property type="entry name" value="DEFECTIVE 2759, PUTATIVE ISOFORM 1-RELATED"/>
    <property type="match status" value="1"/>
</dbReference>
<comment type="caution">
    <text evidence="3">The sequence shown here is derived from an EMBL/GenBank/DDBJ whole genome shotgun (WGS) entry which is preliminary data.</text>
</comment>
<accession>A0A3S3MQD5</accession>
<feature type="transmembrane region" description="Helical" evidence="2">
    <location>
        <begin position="194"/>
        <end position="220"/>
    </location>
</feature>
<reference evidence="3 4" key="1">
    <citation type="journal article" date="2019" name="Nat. Plants">
        <title>Stout camphor tree genome fills gaps in understanding of flowering plant genome evolution.</title>
        <authorList>
            <person name="Chaw S.M."/>
            <person name="Liu Y.C."/>
            <person name="Wu Y.W."/>
            <person name="Wang H.Y."/>
            <person name="Lin C.I."/>
            <person name="Wu C.S."/>
            <person name="Ke H.M."/>
            <person name="Chang L.Y."/>
            <person name="Hsu C.Y."/>
            <person name="Yang H.T."/>
            <person name="Sudianto E."/>
            <person name="Hsu M.H."/>
            <person name="Wu K.P."/>
            <person name="Wang L.N."/>
            <person name="Leebens-Mack J.H."/>
            <person name="Tsai I.J."/>
        </authorList>
    </citation>
    <scope>NUCLEOTIDE SEQUENCE [LARGE SCALE GENOMIC DNA]</scope>
    <source>
        <strain evidence="4">cv. Chaw 1501</strain>
        <tissue evidence="3">Young leaves</tissue>
    </source>
</reference>
<keyword evidence="4" id="KW-1185">Reference proteome</keyword>
<keyword evidence="2" id="KW-1133">Transmembrane helix</keyword>
<gene>
    <name evidence="3" type="ORF">CKAN_00117700</name>
</gene>
<dbReference type="Proteomes" id="UP000283530">
    <property type="component" value="Unassembled WGS sequence"/>
</dbReference>
<evidence type="ECO:0000256" key="2">
    <source>
        <dbReference type="SAM" id="Phobius"/>
    </source>
</evidence>
<keyword evidence="2" id="KW-0472">Membrane</keyword>
<evidence type="ECO:0000256" key="1">
    <source>
        <dbReference type="SAM" id="MobiDB-lite"/>
    </source>
</evidence>
<feature type="transmembrane region" description="Helical" evidence="2">
    <location>
        <begin position="232"/>
        <end position="255"/>
    </location>
</feature>
<feature type="region of interest" description="Disordered" evidence="1">
    <location>
        <begin position="1"/>
        <end position="24"/>
    </location>
</feature>
<name>A0A3S3MQD5_9MAGN</name>
<feature type="compositionally biased region" description="Polar residues" evidence="1">
    <location>
        <begin position="8"/>
        <end position="17"/>
    </location>
</feature>
<protein>
    <submittedName>
        <fullName evidence="3">Embryo defective 2759, putative isoform 1</fullName>
    </submittedName>
</protein>
<dbReference type="PANTHER" id="PTHR48223:SF1">
    <property type="entry name" value="ABC TRANSMEMBRANE TYPE-1 DOMAIN-CONTAINING PROTEIN"/>
    <property type="match status" value="1"/>
</dbReference>
<dbReference type="OrthoDB" id="748739at2759"/>
<evidence type="ECO:0000313" key="4">
    <source>
        <dbReference type="Proteomes" id="UP000283530"/>
    </source>
</evidence>
<keyword evidence="2" id="KW-0812">Transmembrane</keyword>